<comment type="caution">
    <text evidence="3">The sequence shown here is derived from an EMBL/GenBank/DDBJ whole genome shotgun (WGS) entry which is preliminary data.</text>
</comment>
<organism evidence="3 4">
    <name type="scientific">Luteibaculum oceani</name>
    <dbReference type="NCBI Taxonomy" id="1294296"/>
    <lineage>
        <taxon>Bacteria</taxon>
        <taxon>Pseudomonadati</taxon>
        <taxon>Bacteroidota</taxon>
        <taxon>Flavobacteriia</taxon>
        <taxon>Flavobacteriales</taxon>
        <taxon>Luteibaculaceae</taxon>
        <taxon>Luteibaculum</taxon>
    </lineage>
</organism>
<dbReference type="NCBIfam" id="TIGR04183">
    <property type="entry name" value="Por_Secre_tail"/>
    <property type="match status" value="1"/>
</dbReference>
<dbReference type="PANTHER" id="PTHR42754:SF1">
    <property type="entry name" value="LIPOPROTEIN"/>
    <property type="match status" value="1"/>
</dbReference>
<protein>
    <submittedName>
        <fullName evidence="3">T9SS type A sorting domain-containing protein</fullName>
    </submittedName>
</protein>
<dbReference type="EMBL" id="VORB01000005">
    <property type="protein sequence ID" value="TXC78929.1"/>
    <property type="molecule type" value="Genomic_DNA"/>
</dbReference>
<accession>A0A5C6V156</accession>
<evidence type="ECO:0000313" key="4">
    <source>
        <dbReference type="Proteomes" id="UP000321168"/>
    </source>
</evidence>
<dbReference type="AlphaFoldDB" id="A0A5C6V156"/>
<dbReference type="InterPro" id="IPR026444">
    <property type="entry name" value="Secre_tail"/>
</dbReference>
<dbReference type="PANTHER" id="PTHR42754">
    <property type="entry name" value="ENDOGLUCANASE"/>
    <property type="match status" value="1"/>
</dbReference>
<dbReference type="Proteomes" id="UP000321168">
    <property type="component" value="Unassembled WGS sequence"/>
</dbReference>
<keyword evidence="1" id="KW-0732">Signal</keyword>
<sequence>MNLASAYSPNQEYMFKQLLLLIFMSWVFMANAQQDTLFEEWNKIYGSHEEEVPVNMIQLNENRILIYGQKADPPPQGYIRDSYFLEVDTNGTILNEKVVDFGGDEVLRMKELSNGDLLLFGSCSYCYSETHEIGGVEGQQLYYDVFVARLDRDLNVLWNRCLGSSGDDRLITLFELPNGHLKLYAVQDSRYFDGEPQNSYFLKGGKPWVFELKPEGQITNNVSWDDTTRYKYSSVSTIKERPNGNGHIVVLEQTLKETIETQVSQELLVLSFNENGEATDSSLIELSKRDSFDMYFLNYFFINDSILLVDGVLQPKISSGYYPATYNGGWRDLVWARINLNSCKYESLIFFGDSLDEWPNRHDGSSSCSFLTDSTYTAHFRGISRNYPNFNVSVNEDQRLKVIMDYRGDILAMEAMDDYPFCNRENNFLKISSTSYFELHAGYDIEKSDFYFHGSREKPPSIFIRKWSKLPQGSTSATTEIPIIIFPNPSQSDIINLNGKSDFELFQSDGKLLGRYKAKNQLNISGLSDGVYLIRRSDGKVARFIKE</sequence>
<evidence type="ECO:0000313" key="3">
    <source>
        <dbReference type="EMBL" id="TXC78929.1"/>
    </source>
</evidence>
<keyword evidence="4" id="KW-1185">Reference proteome</keyword>
<proteinExistence type="predicted"/>
<dbReference type="Pfam" id="PF18962">
    <property type="entry name" value="Por_Secre_tail"/>
    <property type="match status" value="1"/>
</dbReference>
<name>A0A5C6V156_9FLAO</name>
<evidence type="ECO:0000259" key="2">
    <source>
        <dbReference type="Pfam" id="PF18962"/>
    </source>
</evidence>
<dbReference type="OrthoDB" id="9811934at2"/>
<feature type="domain" description="Secretion system C-terminal sorting" evidence="2">
    <location>
        <begin position="485"/>
        <end position="540"/>
    </location>
</feature>
<reference evidence="3 4" key="1">
    <citation type="submission" date="2019-08" db="EMBL/GenBank/DDBJ databases">
        <title>Genome of Luteibaculum oceani JCM 18817.</title>
        <authorList>
            <person name="Bowman J.P."/>
        </authorList>
    </citation>
    <scope>NUCLEOTIDE SEQUENCE [LARGE SCALE GENOMIC DNA]</scope>
    <source>
        <strain evidence="3 4">JCM 18817</strain>
    </source>
</reference>
<gene>
    <name evidence="3" type="ORF">FRX97_06860</name>
</gene>
<evidence type="ECO:0000256" key="1">
    <source>
        <dbReference type="ARBA" id="ARBA00022729"/>
    </source>
</evidence>